<keyword evidence="3 5" id="KW-0328">Glycosyltransferase</keyword>
<evidence type="ECO:0000256" key="3">
    <source>
        <dbReference type="ARBA" id="ARBA00022676"/>
    </source>
</evidence>
<dbReference type="SUPFAM" id="SSF52418">
    <property type="entry name" value="Nucleoside phosphorylase/phosphoribosyltransferase catalytic domain"/>
    <property type="match status" value="1"/>
</dbReference>
<dbReference type="Proteomes" id="UP000792457">
    <property type="component" value="Unassembled WGS sequence"/>
</dbReference>
<proteinExistence type="inferred from homology"/>
<dbReference type="PIRSF" id="PIRSF000478">
    <property type="entry name" value="TP_PyNP"/>
    <property type="match status" value="1"/>
</dbReference>
<dbReference type="EMBL" id="KZ308446">
    <property type="protein sequence ID" value="KAG8229774.1"/>
    <property type="molecule type" value="Genomic_DNA"/>
</dbReference>
<dbReference type="InterPro" id="IPR035902">
    <property type="entry name" value="Nuc_phospho_transferase"/>
</dbReference>
<dbReference type="InterPro" id="IPR036320">
    <property type="entry name" value="Glycosyl_Trfase_fam3_N_dom_sf"/>
</dbReference>
<comment type="catalytic activity">
    <reaction evidence="5">
        <text>thymidine + phosphate = 2-deoxy-alpha-D-ribose 1-phosphate + thymine</text>
        <dbReference type="Rhea" id="RHEA:16037"/>
        <dbReference type="ChEBI" id="CHEBI:17748"/>
        <dbReference type="ChEBI" id="CHEBI:17821"/>
        <dbReference type="ChEBI" id="CHEBI:43474"/>
        <dbReference type="ChEBI" id="CHEBI:57259"/>
        <dbReference type="EC" id="2.4.2.4"/>
    </reaction>
</comment>
<dbReference type="InterPro" id="IPR036566">
    <property type="entry name" value="PYNP-like_C_sf"/>
</dbReference>
<gene>
    <name evidence="7" type="ORF">J437_LFUL005855</name>
</gene>
<reference evidence="7" key="2">
    <citation type="submission" date="2017-10" db="EMBL/GenBank/DDBJ databases">
        <title>Ladona fulva Genome sequencing and assembly.</title>
        <authorList>
            <person name="Murali S."/>
            <person name="Richards S."/>
            <person name="Bandaranaike D."/>
            <person name="Bellair M."/>
            <person name="Blankenburg K."/>
            <person name="Chao H."/>
            <person name="Dinh H."/>
            <person name="Doddapaneni H."/>
            <person name="Dugan-Rocha S."/>
            <person name="Elkadiri S."/>
            <person name="Gnanaolivu R."/>
            <person name="Hernandez B."/>
            <person name="Skinner E."/>
            <person name="Javaid M."/>
            <person name="Lee S."/>
            <person name="Li M."/>
            <person name="Ming W."/>
            <person name="Munidasa M."/>
            <person name="Muniz J."/>
            <person name="Nguyen L."/>
            <person name="Hughes D."/>
            <person name="Osuji N."/>
            <person name="Pu L.-L."/>
            <person name="Puazo M."/>
            <person name="Qu C."/>
            <person name="Quiroz J."/>
            <person name="Raj R."/>
            <person name="Weissenberger G."/>
            <person name="Xin Y."/>
            <person name="Zou X."/>
            <person name="Han Y."/>
            <person name="Worley K."/>
            <person name="Muzny D."/>
            <person name="Gibbs R."/>
        </authorList>
    </citation>
    <scope>NUCLEOTIDE SEQUENCE</scope>
    <source>
        <strain evidence="7">Sampled in the wild</strain>
    </source>
</reference>
<dbReference type="Pfam" id="PF00591">
    <property type="entry name" value="Glycos_transf_3"/>
    <property type="match status" value="1"/>
</dbReference>
<evidence type="ECO:0000259" key="6">
    <source>
        <dbReference type="SMART" id="SM00941"/>
    </source>
</evidence>
<dbReference type="OrthoDB" id="445007at2759"/>
<evidence type="ECO:0000256" key="1">
    <source>
        <dbReference type="ARBA" id="ARBA00006915"/>
    </source>
</evidence>
<dbReference type="InterPro" id="IPR000053">
    <property type="entry name" value="Thymidine/pyrmidine_PPase"/>
</dbReference>
<dbReference type="InterPro" id="IPR018090">
    <property type="entry name" value="Pyrmidine_PPas_bac/euk"/>
</dbReference>
<sequence length="449" mass="48419">MVQENIPVNIVTLIEKKRDKKQLTHDEIQAFVNGVVDGTAQDCQIGAMLMAMMINELSDQETVSLTKCMINSGEVLDWPKEWAPLLVDKHSTGGVGDKISLPLAPALAACGAKVPMLSGRGLDITGGTLDKLESIPGYKVELTKDQMLKALKEVGCFIAGQTSTLVPADKEIYKRRDVTATVPSNGLVTGSILSKKAAEGVKSLILDLKVGTAAFYKSVETAEGLANKMIKIAKTLGINMRVALSRMDCPLGCNVGNALEVAESVYCMQGKGPDDLEKLVVDLGAHLLEMSGLAKSFKEGQENIHRSLHDGSALEKFCKMIQCQGVDREVAEKLCKDPFSVLLKVPSSQITTIKAKESGVLTHIDALAIGRCSRDLGAGRLTATQELDLRVGVRILAKPGQRIEKGSPWLEVHHATPKLPEKIHDILQDAATIGSREPNSKEMIIKVIQ</sequence>
<comment type="pathway">
    <text evidence="5">Pyrimidine metabolism; dTMP biosynthesis via salvage pathway; dTMP from thymine: step 1/2.</text>
</comment>
<dbReference type="Gene3D" id="1.20.970.10">
    <property type="entry name" value="Transferase, Pyrimidine Nucleoside Phosphorylase, Chain C"/>
    <property type="match status" value="1"/>
</dbReference>
<dbReference type="InterPro" id="IPR017459">
    <property type="entry name" value="Glycosyl_Trfase_fam3_N_dom"/>
</dbReference>
<comment type="subunit">
    <text evidence="2 5">Homodimer.</text>
</comment>
<dbReference type="InterPro" id="IPR013102">
    <property type="entry name" value="PYNP_C"/>
</dbReference>
<evidence type="ECO:0000256" key="5">
    <source>
        <dbReference type="PIRNR" id="PIRNR000478"/>
    </source>
</evidence>
<organism evidence="7 8">
    <name type="scientific">Ladona fulva</name>
    <name type="common">Scarce chaser dragonfly</name>
    <name type="synonym">Libellula fulva</name>
    <dbReference type="NCBI Taxonomy" id="123851"/>
    <lineage>
        <taxon>Eukaryota</taxon>
        <taxon>Metazoa</taxon>
        <taxon>Ecdysozoa</taxon>
        <taxon>Arthropoda</taxon>
        <taxon>Hexapoda</taxon>
        <taxon>Insecta</taxon>
        <taxon>Pterygota</taxon>
        <taxon>Palaeoptera</taxon>
        <taxon>Odonata</taxon>
        <taxon>Epiprocta</taxon>
        <taxon>Anisoptera</taxon>
        <taxon>Libelluloidea</taxon>
        <taxon>Libellulidae</taxon>
        <taxon>Ladona</taxon>
    </lineage>
</organism>
<comment type="similarity">
    <text evidence="1 5">Belongs to the thymidine/pyrimidine-nucleoside phosphorylase family.</text>
</comment>
<name>A0A8K0P3L6_LADFU</name>
<dbReference type="SMART" id="SM00941">
    <property type="entry name" value="PYNP_C"/>
    <property type="match status" value="1"/>
</dbReference>
<dbReference type="Pfam" id="PF07831">
    <property type="entry name" value="PYNP_C"/>
    <property type="match status" value="1"/>
</dbReference>
<dbReference type="Gene3D" id="3.40.1030.10">
    <property type="entry name" value="Nucleoside phosphorylase/phosphoribosyltransferase catalytic domain"/>
    <property type="match status" value="1"/>
</dbReference>
<evidence type="ECO:0000313" key="7">
    <source>
        <dbReference type="EMBL" id="KAG8229774.1"/>
    </source>
</evidence>
<evidence type="ECO:0000313" key="8">
    <source>
        <dbReference type="Proteomes" id="UP000792457"/>
    </source>
</evidence>
<dbReference type="UniPathway" id="UPA00578">
    <property type="reaction ID" value="UER00638"/>
</dbReference>
<comment type="caution">
    <text evidence="7">The sequence shown here is derived from an EMBL/GenBank/DDBJ whole genome shotgun (WGS) entry which is preliminary data.</text>
</comment>
<accession>A0A8K0P3L6</accession>
<dbReference type="PROSITE" id="PS00647">
    <property type="entry name" value="THYMID_PHOSPHORYLASE"/>
    <property type="match status" value="1"/>
</dbReference>
<dbReference type="PANTHER" id="PTHR10515:SF0">
    <property type="entry name" value="THYMIDINE PHOSPHORYLASE"/>
    <property type="match status" value="1"/>
</dbReference>
<dbReference type="Pfam" id="PF02885">
    <property type="entry name" value="Glycos_trans_3N"/>
    <property type="match status" value="1"/>
</dbReference>
<feature type="domain" description="Pyrimidine nucleoside phosphorylase C-terminal" evidence="6">
    <location>
        <begin position="360"/>
        <end position="434"/>
    </location>
</feature>
<dbReference type="SUPFAM" id="SSF47648">
    <property type="entry name" value="Nucleoside phosphorylase/phosphoribosyltransferase N-terminal domain"/>
    <property type="match status" value="1"/>
</dbReference>
<dbReference type="InterPro" id="IPR000312">
    <property type="entry name" value="Glycosyl_Trfase_fam3"/>
</dbReference>
<dbReference type="GO" id="GO:0006213">
    <property type="term" value="P:pyrimidine nucleoside metabolic process"/>
    <property type="evidence" value="ECO:0007669"/>
    <property type="project" value="UniProtKB-UniRule"/>
</dbReference>
<dbReference type="PANTHER" id="PTHR10515">
    <property type="entry name" value="THYMIDINE PHOSPHORYLASE"/>
    <property type="match status" value="1"/>
</dbReference>
<dbReference type="InterPro" id="IPR017872">
    <property type="entry name" value="Pyrmidine_PPase_CS"/>
</dbReference>
<dbReference type="GO" id="GO:0004645">
    <property type="term" value="F:1,4-alpha-oligoglucan phosphorylase activity"/>
    <property type="evidence" value="ECO:0007669"/>
    <property type="project" value="InterPro"/>
</dbReference>
<dbReference type="FunFam" id="3.40.1030.10:FF:000003">
    <property type="entry name" value="Pyrimidine-nucleoside phosphorylase"/>
    <property type="match status" value="1"/>
</dbReference>
<dbReference type="GO" id="GO:0006206">
    <property type="term" value="P:pyrimidine nucleobase metabolic process"/>
    <property type="evidence" value="ECO:0007669"/>
    <property type="project" value="InterPro"/>
</dbReference>
<evidence type="ECO:0000256" key="4">
    <source>
        <dbReference type="ARBA" id="ARBA00022679"/>
    </source>
</evidence>
<dbReference type="Gene3D" id="3.90.1170.30">
    <property type="entry name" value="Pyrimidine nucleoside phosphorylase-like, C-terminal domain"/>
    <property type="match status" value="1"/>
</dbReference>
<protein>
    <recommendedName>
        <fullName evidence="5">Thymidine phosphorylase</fullName>
        <shortName evidence="5">TP</shortName>
        <ecNumber evidence="5">2.4.2.4</ecNumber>
    </recommendedName>
    <alternativeName>
        <fullName evidence="5">TdRPase</fullName>
    </alternativeName>
</protein>
<dbReference type="AlphaFoldDB" id="A0A8K0P3L6"/>
<dbReference type="EC" id="2.4.2.4" evidence="5"/>
<keyword evidence="8" id="KW-1185">Reference proteome</keyword>
<dbReference type="SUPFAM" id="SSF54680">
    <property type="entry name" value="Pyrimidine nucleoside phosphorylase C-terminal domain"/>
    <property type="match status" value="1"/>
</dbReference>
<dbReference type="GO" id="GO:0005829">
    <property type="term" value="C:cytosol"/>
    <property type="evidence" value="ECO:0007669"/>
    <property type="project" value="TreeGrafter"/>
</dbReference>
<dbReference type="GO" id="GO:0009032">
    <property type="term" value="F:thymidine phosphorylase activity"/>
    <property type="evidence" value="ECO:0007669"/>
    <property type="project" value="UniProtKB-UniRule"/>
</dbReference>
<reference evidence="7" key="1">
    <citation type="submission" date="2013-04" db="EMBL/GenBank/DDBJ databases">
        <authorList>
            <person name="Qu J."/>
            <person name="Murali S.C."/>
            <person name="Bandaranaike D."/>
            <person name="Bellair M."/>
            <person name="Blankenburg K."/>
            <person name="Chao H."/>
            <person name="Dinh H."/>
            <person name="Doddapaneni H."/>
            <person name="Downs B."/>
            <person name="Dugan-Rocha S."/>
            <person name="Elkadiri S."/>
            <person name="Gnanaolivu R.D."/>
            <person name="Hernandez B."/>
            <person name="Javaid M."/>
            <person name="Jayaseelan J.C."/>
            <person name="Lee S."/>
            <person name="Li M."/>
            <person name="Ming W."/>
            <person name="Munidasa M."/>
            <person name="Muniz J."/>
            <person name="Nguyen L."/>
            <person name="Ongeri F."/>
            <person name="Osuji N."/>
            <person name="Pu L.-L."/>
            <person name="Puazo M."/>
            <person name="Qu C."/>
            <person name="Quiroz J."/>
            <person name="Raj R."/>
            <person name="Weissenberger G."/>
            <person name="Xin Y."/>
            <person name="Zou X."/>
            <person name="Han Y."/>
            <person name="Richards S."/>
            <person name="Worley K."/>
            <person name="Muzny D."/>
            <person name="Gibbs R."/>
        </authorList>
    </citation>
    <scope>NUCLEOTIDE SEQUENCE</scope>
    <source>
        <strain evidence="7">Sampled in the wild</strain>
    </source>
</reference>
<comment type="function">
    <text evidence="5">Catalyzes the reversible phosphorolysis of thymidine. The produced molecules are then utilized as carbon and energy sources or in the rescue of pyrimidine bases for nucleotide synthesis.</text>
</comment>
<evidence type="ECO:0000256" key="2">
    <source>
        <dbReference type="ARBA" id="ARBA00011738"/>
    </source>
</evidence>
<dbReference type="NCBIfam" id="TIGR02644">
    <property type="entry name" value="Y_phosphoryl"/>
    <property type="match status" value="1"/>
</dbReference>
<keyword evidence="4 5" id="KW-0808">Transferase</keyword>
<dbReference type="NCBIfam" id="NF004490">
    <property type="entry name" value="PRK05820.1"/>
    <property type="match status" value="1"/>
</dbReference>